<sequence>MSMRELVGTTAVVTGASRGFGRAIASALVGAGVRVVAVSRDGGALEELRGKLGEEFVPVTADAADPVIAGRLIERYEPHTLILNAGANPLTRPIQLHTWDTFRTNWEVDVQQVFHWVREALLRPLTPGSSVLSFSSGAAIGGSPLSGGYAGAKATVRFISAYAAGESVRQSLGIRFVSILPKLTPATELGESGVAAYAALQEVDVPTFLRGLGPTLTPEQVGEKLVELSGDPGLDNLAYLLTPAGFNPL</sequence>
<dbReference type="InterPro" id="IPR036291">
    <property type="entry name" value="NAD(P)-bd_dom_sf"/>
</dbReference>
<feature type="domain" description="Ketoreductase" evidence="4">
    <location>
        <begin position="9"/>
        <end position="189"/>
    </location>
</feature>
<dbReference type="OrthoDB" id="7211155at2"/>
<dbReference type="PRINTS" id="PR00081">
    <property type="entry name" value="GDHRDH"/>
</dbReference>
<dbReference type="InterPro" id="IPR052178">
    <property type="entry name" value="Sec_Metab_Biosynth_SDR"/>
</dbReference>
<evidence type="ECO:0000259" key="4">
    <source>
        <dbReference type="SMART" id="SM00822"/>
    </source>
</evidence>
<dbReference type="Gene3D" id="3.40.50.720">
    <property type="entry name" value="NAD(P)-binding Rossmann-like Domain"/>
    <property type="match status" value="1"/>
</dbReference>
<proteinExistence type="inferred from homology"/>
<dbReference type="CDD" id="cd05233">
    <property type="entry name" value="SDR_c"/>
    <property type="match status" value="1"/>
</dbReference>
<dbReference type="PANTHER" id="PTHR43618:SF8">
    <property type="entry name" value="7ALPHA-HYDROXYSTEROID DEHYDROGENASE"/>
    <property type="match status" value="1"/>
</dbReference>
<dbReference type="InterPro" id="IPR002347">
    <property type="entry name" value="SDR_fam"/>
</dbReference>
<protein>
    <submittedName>
        <fullName evidence="5">SDR family oxidoreductase</fullName>
    </submittedName>
</protein>
<dbReference type="SMART" id="SM00822">
    <property type="entry name" value="PKS_KR"/>
    <property type="match status" value="1"/>
</dbReference>
<organism evidence="5 6">
    <name type="scientific">Actinacidiphila oryziradicis</name>
    <dbReference type="NCBI Taxonomy" id="2571141"/>
    <lineage>
        <taxon>Bacteria</taxon>
        <taxon>Bacillati</taxon>
        <taxon>Actinomycetota</taxon>
        <taxon>Actinomycetes</taxon>
        <taxon>Kitasatosporales</taxon>
        <taxon>Streptomycetaceae</taxon>
        <taxon>Actinacidiphila</taxon>
    </lineage>
</organism>
<dbReference type="PANTHER" id="PTHR43618">
    <property type="entry name" value="7-ALPHA-HYDROXYSTEROID DEHYDROGENASE"/>
    <property type="match status" value="1"/>
</dbReference>
<dbReference type="SUPFAM" id="SSF51735">
    <property type="entry name" value="NAD(P)-binding Rossmann-fold domains"/>
    <property type="match status" value="1"/>
</dbReference>
<comment type="similarity">
    <text evidence="1">Belongs to the short-chain dehydrogenases/reductases (SDR) family.</text>
</comment>
<name>A0A4V5MZ69_9ACTN</name>
<evidence type="ECO:0000256" key="3">
    <source>
        <dbReference type="ARBA" id="ARBA00023002"/>
    </source>
</evidence>
<keyword evidence="6" id="KW-1185">Reference proteome</keyword>
<accession>A0A4V5MZ69</accession>
<reference evidence="5 6" key="1">
    <citation type="submission" date="2019-04" db="EMBL/GenBank/DDBJ databases">
        <title>Streptomyces oryziradicis sp. nov., a novel actinomycete isolated from rhizosphere soil of rice (Oryza sativa L.).</title>
        <authorList>
            <person name="Li C."/>
        </authorList>
    </citation>
    <scope>NUCLEOTIDE SEQUENCE [LARGE SCALE GENOMIC DNA]</scope>
    <source>
        <strain evidence="5 6">NEAU-C40</strain>
    </source>
</reference>
<dbReference type="InterPro" id="IPR057326">
    <property type="entry name" value="KR_dom"/>
</dbReference>
<evidence type="ECO:0000313" key="6">
    <source>
        <dbReference type="Proteomes" id="UP000305778"/>
    </source>
</evidence>
<evidence type="ECO:0000256" key="1">
    <source>
        <dbReference type="ARBA" id="ARBA00006484"/>
    </source>
</evidence>
<gene>
    <name evidence="5" type="ORF">FCI23_32505</name>
</gene>
<dbReference type="Pfam" id="PF00106">
    <property type="entry name" value="adh_short"/>
    <property type="match status" value="1"/>
</dbReference>
<evidence type="ECO:0000256" key="2">
    <source>
        <dbReference type="ARBA" id="ARBA00022857"/>
    </source>
</evidence>
<dbReference type="GO" id="GO:0016491">
    <property type="term" value="F:oxidoreductase activity"/>
    <property type="evidence" value="ECO:0007669"/>
    <property type="project" value="UniProtKB-KW"/>
</dbReference>
<dbReference type="RefSeq" id="WP_136727609.1">
    <property type="nucleotide sequence ID" value="NZ_SUMC01000041.1"/>
</dbReference>
<dbReference type="AlphaFoldDB" id="A0A4V5MZ69"/>
<dbReference type="Proteomes" id="UP000305778">
    <property type="component" value="Unassembled WGS sequence"/>
</dbReference>
<evidence type="ECO:0000313" key="5">
    <source>
        <dbReference type="EMBL" id="TKA06249.1"/>
    </source>
</evidence>
<dbReference type="EMBL" id="SUMC01000041">
    <property type="protein sequence ID" value="TKA06249.1"/>
    <property type="molecule type" value="Genomic_DNA"/>
</dbReference>
<keyword evidence="2" id="KW-0521">NADP</keyword>
<keyword evidence="3" id="KW-0560">Oxidoreductase</keyword>
<comment type="caution">
    <text evidence="5">The sequence shown here is derived from an EMBL/GenBank/DDBJ whole genome shotgun (WGS) entry which is preliminary data.</text>
</comment>